<sequence>MPPSDLSVAEEIYRGLASLLRLLWQWIKGPGMHRAAVAAAAVMRQVRRNMTARRLLSFPHLLAFFWMLLLLWGERWIFTSHVGVCDWRNWEKWPKGATPHHLVLIADPQILDPHTNPDWPSPVLATVVANVLSEEDSVRLVKSVGNVVHVFSGDDHDYCELVHSDSKENVREITVKTMSMTQGVPTPGFLMVSLWNPIDKDGKPLPGAPEQTVQTHLCLLPNQLSKYMNYVAFTIFSLIILAVRAFFVPVLRLTPFALPPERGSASLPIYKDKIEPPITSSSGTSNGGGGGSTRWAGKKGKHRHRWSTDGSRGPRITINEDYYDGGKAWKTTTGRGDRFSFKVMATEMWTTTWRVTWISVLIWIYLIRNG</sequence>
<organism evidence="4 5">
    <name type="scientific">Trichoderma longibrachiatum ATCC 18648</name>
    <dbReference type="NCBI Taxonomy" id="983965"/>
    <lineage>
        <taxon>Eukaryota</taxon>
        <taxon>Fungi</taxon>
        <taxon>Dikarya</taxon>
        <taxon>Ascomycota</taxon>
        <taxon>Pezizomycotina</taxon>
        <taxon>Sordariomycetes</taxon>
        <taxon>Hypocreomycetidae</taxon>
        <taxon>Hypocreales</taxon>
        <taxon>Hypocreaceae</taxon>
        <taxon>Trichoderma</taxon>
    </lineage>
</organism>
<protein>
    <submittedName>
        <fullName evidence="4">Uncharacterized protein</fullName>
    </submittedName>
</protein>
<evidence type="ECO:0000256" key="1">
    <source>
        <dbReference type="ARBA" id="ARBA00023136"/>
    </source>
</evidence>
<accession>A0A2T4BYU2</accession>
<dbReference type="OrthoDB" id="5977743at2759"/>
<evidence type="ECO:0000256" key="2">
    <source>
        <dbReference type="SAM" id="MobiDB-lite"/>
    </source>
</evidence>
<dbReference type="InterPro" id="IPR033308">
    <property type="entry name" value="PGAP5/Cdc1/Ted1"/>
</dbReference>
<keyword evidence="3" id="KW-1133">Transmembrane helix</keyword>
<dbReference type="EMBL" id="KZ679135">
    <property type="protein sequence ID" value="PTB74501.1"/>
    <property type="molecule type" value="Genomic_DNA"/>
</dbReference>
<keyword evidence="5" id="KW-1185">Reference proteome</keyword>
<dbReference type="PANTHER" id="PTHR13315:SF4">
    <property type="entry name" value="METALLOPHOSPHOESTERASE, ISOFORM E"/>
    <property type="match status" value="1"/>
</dbReference>
<dbReference type="PANTHER" id="PTHR13315">
    <property type="entry name" value="METALLO PHOSPHOESTERASE RELATED"/>
    <property type="match status" value="1"/>
</dbReference>
<reference evidence="4 5" key="1">
    <citation type="submission" date="2016-07" db="EMBL/GenBank/DDBJ databases">
        <title>Multiple horizontal gene transfer events from other fungi enriched the ability of initially mycotrophic Trichoderma (Ascomycota) to feed on dead plant biomass.</title>
        <authorList>
            <consortium name="DOE Joint Genome Institute"/>
            <person name="Aerts A."/>
            <person name="Atanasova L."/>
            <person name="Chenthamara K."/>
            <person name="Zhang J."/>
            <person name="Grujic M."/>
            <person name="Henrissat B."/>
            <person name="Kuo A."/>
            <person name="Salamov A."/>
            <person name="Lipzen A."/>
            <person name="Labutti K."/>
            <person name="Barry K."/>
            <person name="Miao Y."/>
            <person name="Rahimi M.J."/>
            <person name="Shen Q."/>
            <person name="Grigoriev I.V."/>
            <person name="Kubicek C.P."/>
            <person name="Druzhinina I.S."/>
        </authorList>
    </citation>
    <scope>NUCLEOTIDE SEQUENCE [LARGE SCALE GENOMIC DNA]</scope>
    <source>
        <strain evidence="4 5">ATCC 18648</strain>
    </source>
</reference>
<feature type="transmembrane region" description="Helical" evidence="3">
    <location>
        <begin position="348"/>
        <end position="367"/>
    </location>
</feature>
<dbReference type="STRING" id="983965.A0A2T4BYU2"/>
<gene>
    <name evidence="4" type="ORF">M440DRAFT_1392874</name>
</gene>
<evidence type="ECO:0000256" key="3">
    <source>
        <dbReference type="SAM" id="Phobius"/>
    </source>
</evidence>
<keyword evidence="3" id="KW-0812">Transmembrane</keyword>
<feature type="transmembrane region" description="Helical" evidence="3">
    <location>
        <begin position="55"/>
        <end position="73"/>
    </location>
</feature>
<feature type="region of interest" description="Disordered" evidence="2">
    <location>
        <begin position="276"/>
        <end position="310"/>
    </location>
</feature>
<evidence type="ECO:0000313" key="4">
    <source>
        <dbReference type="EMBL" id="PTB74501.1"/>
    </source>
</evidence>
<proteinExistence type="predicted"/>
<feature type="compositionally biased region" description="Basic residues" evidence="2">
    <location>
        <begin position="296"/>
        <end position="305"/>
    </location>
</feature>
<keyword evidence="1 3" id="KW-0472">Membrane</keyword>
<dbReference type="GO" id="GO:0006506">
    <property type="term" value="P:GPI anchor biosynthetic process"/>
    <property type="evidence" value="ECO:0007669"/>
    <property type="project" value="InterPro"/>
</dbReference>
<dbReference type="Proteomes" id="UP000240760">
    <property type="component" value="Unassembled WGS sequence"/>
</dbReference>
<dbReference type="AlphaFoldDB" id="A0A2T4BYU2"/>
<dbReference type="GO" id="GO:0016020">
    <property type="term" value="C:membrane"/>
    <property type="evidence" value="ECO:0007669"/>
    <property type="project" value="GOC"/>
</dbReference>
<evidence type="ECO:0000313" key="5">
    <source>
        <dbReference type="Proteomes" id="UP000240760"/>
    </source>
</evidence>
<dbReference type="GO" id="GO:0005783">
    <property type="term" value="C:endoplasmic reticulum"/>
    <property type="evidence" value="ECO:0007669"/>
    <property type="project" value="TreeGrafter"/>
</dbReference>
<name>A0A2T4BYU2_TRILO</name>
<feature type="transmembrane region" description="Helical" evidence="3">
    <location>
        <begin position="227"/>
        <end position="247"/>
    </location>
</feature>